<dbReference type="OrthoDB" id="9811754at2"/>
<name>A0A5S9PWM3_9GAMM</name>
<reference evidence="8 9" key="1">
    <citation type="submission" date="2019-11" db="EMBL/GenBank/DDBJ databases">
        <authorList>
            <person name="Holert J."/>
        </authorList>
    </citation>
    <scope>NUCLEOTIDE SEQUENCE [LARGE SCALE GENOMIC DNA]</scope>
    <source>
        <strain evidence="8">BC5_2</strain>
    </source>
</reference>
<dbReference type="Proteomes" id="UP000434580">
    <property type="component" value="Unassembled WGS sequence"/>
</dbReference>
<evidence type="ECO:0000313" key="8">
    <source>
        <dbReference type="EMBL" id="CAA0108986.1"/>
    </source>
</evidence>
<keyword evidence="4 6" id="KW-0472">Membrane</keyword>
<protein>
    <submittedName>
        <fullName evidence="8">Multidrug resistance protein MdtN</fullName>
    </submittedName>
</protein>
<dbReference type="Pfam" id="PF25963">
    <property type="entry name" value="Beta-barrel_AAEA"/>
    <property type="match status" value="1"/>
</dbReference>
<dbReference type="AlphaFoldDB" id="A0A5S9PWM3"/>
<evidence type="ECO:0000256" key="2">
    <source>
        <dbReference type="ARBA" id="ARBA00022692"/>
    </source>
</evidence>
<dbReference type="Gene3D" id="2.40.50.100">
    <property type="match status" value="1"/>
</dbReference>
<feature type="transmembrane region" description="Helical" evidence="6">
    <location>
        <begin position="12"/>
        <end position="32"/>
    </location>
</feature>
<dbReference type="InterPro" id="IPR058634">
    <property type="entry name" value="AaeA-lik-b-barrel"/>
</dbReference>
<evidence type="ECO:0000256" key="5">
    <source>
        <dbReference type="SAM" id="Coils"/>
    </source>
</evidence>
<dbReference type="GO" id="GO:0016020">
    <property type="term" value="C:membrane"/>
    <property type="evidence" value="ECO:0007669"/>
    <property type="project" value="UniProtKB-SubCell"/>
</dbReference>
<evidence type="ECO:0000259" key="7">
    <source>
        <dbReference type="Pfam" id="PF25963"/>
    </source>
</evidence>
<sequence length="327" mass="36892">MGWLGKINKWIWVTSTVVVLILLYYSSGYFIVYNNDAYVHADIVRVSTGVPGIIDNVHVTDNQFVEAGDPILTLEQEPFIYAVAHAASALDKAQAQYALLDTQADEAAAQINIAESRNALAKLEFKRYKSLLEDGVIAQNDFDERQEQYAISQATLVKAHKVLINIEQQRPVYAADIKLWQSQLAEAEYDLALSRIVARHDGFINNLRVYPGDYANTGDALFGFVNTRTDYIIANIKESNLPLIYPGKHVWVYLSSQPWHLWQGEVASVGRAVSRSAAHSNAALPYVEPITSWIRYDYRIPVRIYLSDYPDDRPLYIGLDARILVLP</sequence>
<dbReference type="SUPFAM" id="SSF111369">
    <property type="entry name" value="HlyD-like secretion proteins"/>
    <property type="match status" value="1"/>
</dbReference>
<evidence type="ECO:0000256" key="3">
    <source>
        <dbReference type="ARBA" id="ARBA00022989"/>
    </source>
</evidence>
<accession>A0A5S9PWM3</accession>
<dbReference type="EMBL" id="CACSII010000015">
    <property type="protein sequence ID" value="CAA0108986.1"/>
    <property type="molecule type" value="Genomic_DNA"/>
</dbReference>
<dbReference type="PANTHER" id="PTHR30386:SF26">
    <property type="entry name" value="TRANSPORT PROTEIN COMB"/>
    <property type="match status" value="1"/>
</dbReference>
<feature type="domain" description="p-hydroxybenzoic acid efflux pump subunit AaeA-like beta-barrel" evidence="7">
    <location>
        <begin position="231"/>
        <end position="324"/>
    </location>
</feature>
<proteinExistence type="predicted"/>
<keyword evidence="3 6" id="KW-1133">Transmembrane helix</keyword>
<feature type="coiled-coil region" evidence="5">
    <location>
        <begin position="90"/>
        <end position="124"/>
    </location>
</feature>
<dbReference type="PANTHER" id="PTHR30386">
    <property type="entry name" value="MEMBRANE FUSION SUBUNIT OF EMRAB-TOLC MULTIDRUG EFFLUX PUMP"/>
    <property type="match status" value="1"/>
</dbReference>
<gene>
    <name evidence="8" type="primary">mdtN</name>
    <name evidence="8" type="ORF">DPBNPPHM_04154</name>
</gene>
<dbReference type="InterPro" id="IPR050739">
    <property type="entry name" value="MFP"/>
</dbReference>
<evidence type="ECO:0000256" key="1">
    <source>
        <dbReference type="ARBA" id="ARBA00004167"/>
    </source>
</evidence>
<keyword evidence="2 6" id="KW-0812">Transmembrane</keyword>
<evidence type="ECO:0000313" key="9">
    <source>
        <dbReference type="Proteomes" id="UP000434580"/>
    </source>
</evidence>
<comment type="subcellular location">
    <subcellularLocation>
        <location evidence="1">Membrane</location>
        <topology evidence="1">Single-pass membrane protein</topology>
    </subcellularLocation>
</comment>
<keyword evidence="5" id="KW-0175">Coiled coil</keyword>
<evidence type="ECO:0000256" key="4">
    <source>
        <dbReference type="ARBA" id="ARBA00023136"/>
    </source>
</evidence>
<evidence type="ECO:0000256" key="6">
    <source>
        <dbReference type="SAM" id="Phobius"/>
    </source>
</evidence>
<dbReference type="Gene3D" id="2.40.30.170">
    <property type="match status" value="1"/>
</dbReference>
<organism evidence="8 9">
    <name type="scientific">BD1-7 clade bacterium</name>
    <dbReference type="NCBI Taxonomy" id="2029982"/>
    <lineage>
        <taxon>Bacteria</taxon>
        <taxon>Pseudomonadati</taxon>
        <taxon>Pseudomonadota</taxon>
        <taxon>Gammaproteobacteria</taxon>
        <taxon>Cellvibrionales</taxon>
        <taxon>Spongiibacteraceae</taxon>
        <taxon>BD1-7 clade</taxon>
    </lineage>
</organism>